<dbReference type="OrthoDB" id="3260303at2759"/>
<proteinExistence type="predicted"/>
<organism evidence="2 3">
    <name type="scientific">Hericium alpestre</name>
    <dbReference type="NCBI Taxonomy" id="135208"/>
    <lineage>
        <taxon>Eukaryota</taxon>
        <taxon>Fungi</taxon>
        <taxon>Dikarya</taxon>
        <taxon>Basidiomycota</taxon>
        <taxon>Agaricomycotina</taxon>
        <taxon>Agaricomycetes</taxon>
        <taxon>Russulales</taxon>
        <taxon>Hericiaceae</taxon>
        <taxon>Hericium</taxon>
    </lineage>
</organism>
<evidence type="ECO:0000313" key="2">
    <source>
        <dbReference type="EMBL" id="TFY78772.1"/>
    </source>
</evidence>
<evidence type="ECO:0000256" key="1">
    <source>
        <dbReference type="SAM" id="MobiDB-lite"/>
    </source>
</evidence>
<reference evidence="2 3" key="1">
    <citation type="submission" date="2019-02" db="EMBL/GenBank/DDBJ databases">
        <title>Genome sequencing of the rare red list fungi Hericium alpestre (H. flagellum).</title>
        <authorList>
            <person name="Buettner E."/>
            <person name="Kellner H."/>
        </authorList>
    </citation>
    <scope>NUCLEOTIDE SEQUENCE [LARGE SCALE GENOMIC DNA]</scope>
    <source>
        <strain evidence="2 3">DSM 108284</strain>
    </source>
</reference>
<feature type="compositionally biased region" description="Basic and acidic residues" evidence="1">
    <location>
        <begin position="161"/>
        <end position="171"/>
    </location>
</feature>
<dbReference type="AlphaFoldDB" id="A0A4Y9ZVE4"/>
<dbReference type="EMBL" id="SFCI01000618">
    <property type="protein sequence ID" value="TFY78772.1"/>
    <property type="molecule type" value="Genomic_DNA"/>
</dbReference>
<protein>
    <recommendedName>
        <fullName evidence="4">Essential protein Yae1 N-terminal domain-containing protein</fullName>
    </recommendedName>
</protein>
<name>A0A4Y9ZVE4_9AGAM</name>
<evidence type="ECO:0008006" key="4">
    <source>
        <dbReference type="Google" id="ProtNLM"/>
    </source>
</evidence>
<keyword evidence="3" id="KW-1185">Reference proteome</keyword>
<sequence length="195" mass="20823">MTTATSHVDADVQMDNPTPTLSPPACTCNMTPRFDPVTPRVDAGIQSDAPAQALAPTIRVHVGVQADAPAQPNSPHLDSYTPFVTGTHTYDTPANAHVPPLHTSNTPHTSAHARARTVQEIEPGLLTEILAKAIAKGEAAGLKKGKHVGFQDGMEAGWKSGTREGREEGYNDGKQTGITEGREQHRLEFDNIFMG</sequence>
<comment type="caution">
    <text evidence="2">The sequence shown here is derived from an EMBL/GenBank/DDBJ whole genome shotgun (WGS) entry which is preliminary data.</text>
</comment>
<gene>
    <name evidence="2" type="ORF">EWM64_g5235</name>
</gene>
<dbReference type="Proteomes" id="UP000298061">
    <property type="component" value="Unassembled WGS sequence"/>
</dbReference>
<accession>A0A4Y9ZVE4</accession>
<feature type="region of interest" description="Disordered" evidence="1">
    <location>
        <begin position="154"/>
        <end position="180"/>
    </location>
</feature>
<feature type="region of interest" description="Disordered" evidence="1">
    <location>
        <begin position="1"/>
        <end position="26"/>
    </location>
</feature>
<evidence type="ECO:0000313" key="3">
    <source>
        <dbReference type="Proteomes" id="UP000298061"/>
    </source>
</evidence>